<comment type="subcellular location">
    <subcellularLocation>
        <location evidence="1">Cell membrane</location>
        <topology evidence="1">Multi-pass membrane protein</topology>
    </subcellularLocation>
</comment>
<dbReference type="GO" id="GO:0015104">
    <property type="term" value="F:antimonite transmembrane transporter activity"/>
    <property type="evidence" value="ECO:0007669"/>
    <property type="project" value="TreeGrafter"/>
</dbReference>
<organism evidence="10 11">
    <name type="scientific">Rhizoctonia solani</name>
    <dbReference type="NCBI Taxonomy" id="456999"/>
    <lineage>
        <taxon>Eukaryota</taxon>
        <taxon>Fungi</taxon>
        <taxon>Dikarya</taxon>
        <taxon>Basidiomycota</taxon>
        <taxon>Agaricomycotina</taxon>
        <taxon>Agaricomycetes</taxon>
        <taxon>Cantharellales</taxon>
        <taxon>Ceratobasidiaceae</taxon>
        <taxon>Rhizoctonia</taxon>
    </lineage>
</organism>
<evidence type="ECO:0000256" key="5">
    <source>
        <dbReference type="ARBA" id="ARBA00022692"/>
    </source>
</evidence>
<dbReference type="Pfam" id="PF01758">
    <property type="entry name" value="SBF"/>
    <property type="match status" value="1"/>
</dbReference>
<feature type="transmembrane region" description="Helical" evidence="9">
    <location>
        <begin position="125"/>
        <end position="144"/>
    </location>
</feature>
<evidence type="ECO:0000313" key="11">
    <source>
        <dbReference type="Proteomes" id="UP000663840"/>
    </source>
</evidence>
<dbReference type="PANTHER" id="PTHR43057:SF1">
    <property type="entry name" value="ARSENICAL-RESISTANCE PROTEIN 3"/>
    <property type="match status" value="1"/>
</dbReference>
<dbReference type="GO" id="GO:0046685">
    <property type="term" value="P:response to arsenic-containing substance"/>
    <property type="evidence" value="ECO:0007669"/>
    <property type="project" value="UniProtKB-KW"/>
</dbReference>
<keyword evidence="3" id="KW-0813">Transport</keyword>
<feature type="transmembrane region" description="Helical" evidence="9">
    <location>
        <begin position="330"/>
        <end position="355"/>
    </location>
</feature>
<proteinExistence type="inferred from homology"/>
<evidence type="ECO:0000256" key="3">
    <source>
        <dbReference type="ARBA" id="ARBA00022448"/>
    </source>
</evidence>
<keyword evidence="6" id="KW-0059">Arsenical resistance</keyword>
<accession>A0A8H3AD46</accession>
<evidence type="ECO:0000256" key="7">
    <source>
        <dbReference type="ARBA" id="ARBA00022989"/>
    </source>
</evidence>
<keyword evidence="7 9" id="KW-1133">Transmembrane helix</keyword>
<dbReference type="AlphaFoldDB" id="A0A8H3AD46"/>
<gene>
    <name evidence="10" type="ORF">RDB_LOCUS45130</name>
</gene>
<dbReference type="NCBIfam" id="TIGR00832">
    <property type="entry name" value="acr3"/>
    <property type="match status" value="1"/>
</dbReference>
<comment type="similarity">
    <text evidence="2">Belongs to the arsenical resistance-3 (ACR3) (TC 2.A.59) family.</text>
</comment>
<dbReference type="GO" id="GO:0015105">
    <property type="term" value="F:arsenite transmembrane transporter activity"/>
    <property type="evidence" value="ECO:0007669"/>
    <property type="project" value="TreeGrafter"/>
</dbReference>
<dbReference type="OrthoDB" id="1676488at2759"/>
<evidence type="ECO:0008006" key="12">
    <source>
        <dbReference type="Google" id="ProtNLM"/>
    </source>
</evidence>
<evidence type="ECO:0000256" key="6">
    <source>
        <dbReference type="ARBA" id="ARBA00022849"/>
    </source>
</evidence>
<evidence type="ECO:0000256" key="8">
    <source>
        <dbReference type="ARBA" id="ARBA00023136"/>
    </source>
</evidence>
<dbReference type="EMBL" id="CAJMWR010001011">
    <property type="protein sequence ID" value="CAE6411658.1"/>
    <property type="molecule type" value="Genomic_DNA"/>
</dbReference>
<feature type="transmembrane region" description="Helical" evidence="9">
    <location>
        <begin position="220"/>
        <end position="242"/>
    </location>
</feature>
<evidence type="ECO:0000313" key="10">
    <source>
        <dbReference type="EMBL" id="CAE6411658.1"/>
    </source>
</evidence>
<sequence length="441" mass="48725">MDPHNSPRAEDDTVKEMAELDPPLFRQSCANCDFCDGLRDMDTGDKQMPTEDSRLSATGLFKSLSFLDRYLAVFILLAMITGVLIGVYKVSRPMFSSLGYAQRLFKQEEAVQRAFSGASWQGTSIPILLGLLIMMWPVLTKVQYERLPAIFNRRDIWVHIGISLVLNWLIAPLIMLGLAWATLPEPGLERERKGVILVGVARCIAMVLIWNGLACGDPEYCAILVCVNSLLQVVLFSPYALLFLNVLGGGHTSALHLDYRHTAASVGIYLGIPLAAGVVTRFATKHTLSRSGFDRFLKLFGPFALLGLLYTIVVLFAFQGHRIVQNIGSVFRIFVPLVLYFIIVWSSTFFGLYFLNRRRVGPNLGGYEKAVVQSFTAGSNNFELAIAVAIASFGTESPEALAATIGPLVEVPVLLALTYVALWLRKRLEWDEKGPGEISLA</sequence>
<comment type="caution">
    <text evidence="10">The sequence shown here is derived from an EMBL/GenBank/DDBJ whole genome shotgun (WGS) entry which is preliminary data.</text>
</comment>
<feature type="transmembrane region" description="Helical" evidence="9">
    <location>
        <begin position="156"/>
        <end position="183"/>
    </location>
</feature>
<evidence type="ECO:0000256" key="9">
    <source>
        <dbReference type="SAM" id="Phobius"/>
    </source>
</evidence>
<keyword evidence="5 9" id="KW-0812">Transmembrane</keyword>
<dbReference type="InterPro" id="IPR004706">
    <property type="entry name" value="Arsenical-R_Acr3"/>
</dbReference>
<dbReference type="Proteomes" id="UP000663840">
    <property type="component" value="Unassembled WGS sequence"/>
</dbReference>
<protein>
    <recommendedName>
        <fullName evidence="12">Arsenite resistance protein ArsB</fullName>
    </recommendedName>
</protein>
<dbReference type="InterPro" id="IPR038770">
    <property type="entry name" value="Na+/solute_symporter_sf"/>
</dbReference>
<feature type="transmembrane region" description="Helical" evidence="9">
    <location>
        <begin position="296"/>
        <end position="318"/>
    </location>
</feature>
<evidence type="ECO:0000256" key="4">
    <source>
        <dbReference type="ARBA" id="ARBA00022475"/>
    </source>
</evidence>
<dbReference type="GO" id="GO:0005886">
    <property type="term" value="C:plasma membrane"/>
    <property type="evidence" value="ECO:0007669"/>
    <property type="project" value="UniProtKB-SubCell"/>
</dbReference>
<name>A0A8H3AD46_9AGAM</name>
<keyword evidence="4" id="KW-1003">Cell membrane</keyword>
<reference evidence="10" key="1">
    <citation type="submission" date="2021-01" db="EMBL/GenBank/DDBJ databases">
        <authorList>
            <person name="Kaushik A."/>
        </authorList>
    </citation>
    <scope>NUCLEOTIDE SEQUENCE</scope>
    <source>
        <strain evidence="10">AG1-1A</strain>
    </source>
</reference>
<dbReference type="PANTHER" id="PTHR43057">
    <property type="entry name" value="ARSENITE EFFLUX TRANSPORTER"/>
    <property type="match status" value="1"/>
</dbReference>
<dbReference type="FunFam" id="1.20.1530.20:FF:000009">
    <property type="entry name" value="Arsenite transporter, ACR3 family"/>
    <property type="match status" value="1"/>
</dbReference>
<feature type="transmembrane region" description="Helical" evidence="9">
    <location>
        <begin position="195"/>
        <end position="213"/>
    </location>
</feature>
<keyword evidence="8 9" id="KW-0472">Membrane</keyword>
<feature type="transmembrane region" description="Helical" evidence="9">
    <location>
        <begin position="70"/>
        <end position="88"/>
    </location>
</feature>
<evidence type="ECO:0000256" key="2">
    <source>
        <dbReference type="ARBA" id="ARBA00010110"/>
    </source>
</evidence>
<dbReference type="Gene3D" id="1.20.1530.20">
    <property type="match status" value="1"/>
</dbReference>
<feature type="transmembrane region" description="Helical" evidence="9">
    <location>
        <begin position="262"/>
        <end position="284"/>
    </location>
</feature>
<dbReference type="InterPro" id="IPR002657">
    <property type="entry name" value="BilAc:Na_symport/Acr3"/>
</dbReference>
<evidence type="ECO:0000256" key="1">
    <source>
        <dbReference type="ARBA" id="ARBA00004651"/>
    </source>
</evidence>
<dbReference type="GO" id="GO:0015297">
    <property type="term" value="F:antiporter activity"/>
    <property type="evidence" value="ECO:0007669"/>
    <property type="project" value="InterPro"/>
</dbReference>